<accession>A4A271</accession>
<dbReference type="OrthoDB" id="269067at2"/>
<dbReference type="HOGENOM" id="CLU_072248_1_0_0"/>
<evidence type="ECO:0000313" key="2">
    <source>
        <dbReference type="Proteomes" id="UP000004358"/>
    </source>
</evidence>
<dbReference type="PANTHER" id="PTHR39673:SF5">
    <property type="entry name" value="TUNGSTEN-CONTAINING FORMYLMETHANOFURAN DEHYDROGENASE 2 SUBUNIT C"/>
    <property type="match status" value="1"/>
</dbReference>
<protein>
    <submittedName>
        <fullName evidence="1">Formylmethanofuran dehydrogenase</fullName>
    </submittedName>
</protein>
<dbReference type="AlphaFoldDB" id="A4A271"/>
<proteinExistence type="predicted"/>
<dbReference type="InterPro" id="IPR036485">
    <property type="entry name" value="Glu_synth_asu_C_sf"/>
</dbReference>
<organism evidence="1 2">
    <name type="scientific">Blastopirellula marina DSM 3645</name>
    <dbReference type="NCBI Taxonomy" id="314230"/>
    <lineage>
        <taxon>Bacteria</taxon>
        <taxon>Pseudomonadati</taxon>
        <taxon>Planctomycetota</taxon>
        <taxon>Planctomycetia</taxon>
        <taxon>Pirellulales</taxon>
        <taxon>Pirellulaceae</taxon>
        <taxon>Blastopirellula</taxon>
    </lineage>
</organism>
<sequence length="252" mass="26679">MPLTLTLVQDIAPDIGLREITPQRLASLTPAQIAKISLCGGGQGSELGDLFQLQGDAADQQLRWIGDFSQCDYLGAGMRSGEVVVEGDVGDHAGAAMSGGKLTITGSAGDYVGSPNPGEKRGLQGGSILIHGDAGRELGTRMRRGLIAVSGDVGALCGYRMLAGTIVVSGKLGKQAGLRMKRGTIVTLSDVDDLPATFHADCEFLPPMAPLLWRELERLGFPIERAQWERRFRLYSGDAAEMSRGEILSPVS</sequence>
<dbReference type="EMBL" id="AANZ01000042">
    <property type="protein sequence ID" value="EAQ77104.1"/>
    <property type="molecule type" value="Genomic_DNA"/>
</dbReference>
<dbReference type="GO" id="GO:0015948">
    <property type="term" value="P:methanogenesis"/>
    <property type="evidence" value="ECO:0007669"/>
    <property type="project" value="InterPro"/>
</dbReference>
<dbReference type="PANTHER" id="PTHR39673">
    <property type="entry name" value="TUNGSTEN FORMYLMETHANOFURAN DEHYDROGENASE, SUBUNIT C (FWDC)"/>
    <property type="match status" value="1"/>
</dbReference>
<dbReference type="Proteomes" id="UP000004358">
    <property type="component" value="Unassembled WGS sequence"/>
</dbReference>
<dbReference type="eggNOG" id="COG2218">
    <property type="taxonomic scope" value="Bacteria"/>
</dbReference>
<dbReference type="GO" id="GO:0018493">
    <property type="term" value="F:formylmethanofuran dehydrogenase activity"/>
    <property type="evidence" value="ECO:0007669"/>
    <property type="project" value="InterPro"/>
</dbReference>
<dbReference type="Gene3D" id="2.160.20.60">
    <property type="entry name" value="Glutamate synthase, alpha subunit, C-terminal domain"/>
    <property type="match status" value="1"/>
</dbReference>
<dbReference type="NCBIfam" id="TIGR03122">
    <property type="entry name" value="one_C_dehyd_C"/>
    <property type="match status" value="1"/>
</dbReference>
<dbReference type="STRING" id="314230.DSM3645_15825"/>
<name>A4A271_9BACT</name>
<dbReference type="SUPFAM" id="SSF69336">
    <property type="entry name" value="Alpha subunit of glutamate synthase, C-terminal domain"/>
    <property type="match status" value="1"/>
</dbReference>
<dbReference type="InterPro" id="IPR017550">
    <property type="entry name" value="Formylmethanofuran_DH_suC"/>
</dbReference>
<evidence type="ECO:0000313" key="1">
    <source>
        <dbReference type="EMBL" id="EAQ77104.1"/>
    </source>
</evidence>
<gene>
    <name evidence="1" type="ORF">DSM3645_15825</name>
</gene>
<reference evidence="1 2" key="1">
    <citation type="submission" date="2006-02" db="EMBL/GenBank/DDBJ databases">
        <authorList>
            <person name="Amann R."/>
            <person name="Ferriera S."/>
            <person name="Johnson J."/>
            <person name="Kravitz S."/>
            <person name="Halpern A."/>
            <person name="Remington K."/>
            <person name="Beeson K."/>
            <person name="Tran B."/>
            <person name="Rogers Y.-H."/>
            <person name="Friedman R."/>
            <person name="Venter J.C."/>
        </authorList>
    </citation>
    <scope>NUCLEOTIDE SEQUENCE [LARGE SCALE GENOMIC DNA]</scope>
    <source>
        <strain evidence="1 2">DSM 3645</strain>
    </source>
</reference>
<comment type="caution">
    <text evidence="1">The sequence shown here is derived from an EMBL/GenBank/DDBJ whole genome shotgun (WGS) entry which is preliminary data.</text>
</comment>
<dbReference type="GO" id="GO:0046914">
    <property type="term" value="F:transition metal ion binding"/>
    <property type="evidence" value="ECO:0007669"/>
    <property type="project" value="InterPro"/>
</dbReference>
<dbReference type="RefSeq" id="WP_002651063.1">
    <property type="nucleotide sequence ID" value="NZ_CH672376.1"/>
</dbReference>